<feature type="compositionally biased region" description="Polar residues" evidence="2">
    <location>
        <begin position="296"/>
        <end position="320"/>
    </location>
</feature>
<dbReference type="PROSITE" id="PS50158">
    <property type="entry name" value="ZF_CCHC"/>
    <property type="match status" value="1"/>
</dbReference>
<feature type="compositionally biased region" description="Basic and acidic residues" evidence="2">
    <location>
        <begin position="185"/>
        <end position="206"/>
    </location>
</feature>
<gene>
    <name evidence="4" type="ORF">LTRI10_LOCUS24091</name>
</gene>
<keyword evidence="1" id="KW-0479">Metal-binding</keyword>
<evidence type="ECO:0000313" key="4">
    <source>
        <dbReference type="EMBL" id="CAL1382784.1"/>
    </source>
</evidence>
<feature type="compositionally biased region" description="Basic residues" evidence="2">
    <location>
        <begin position="334"/>
        <end position="348"/>
    </location>
</feature>
<keyword evidence="1" id="KW-0863">Zinc-finger</keyword>
<dbReference type="InterPro" id="IPR001878">
    <property type="entry name" value="Znf_CCHC"/>
</dbReference>
<feature type="region of interest" description="Disordered" evidence="2">
    <location>
        <begin position="109"/>
        <end position="353"/>
    </location>
</feature>
<dbReference type="EMBL" id="OZ034817">
    <property type="protein sequence ID" value="CAL1382784.1"/>
    <property type="molecule type" value="Genomic_DNA"/>
</dbReference>
<dbReference type="PANTHER" id="PTHR31286:SF99">
    <property type="entry name" value="DUF4283 DOMAIN-CONTAINING PROTEIN"/>
    <property type="match status" value="1"/>
</dbReference>
<dbReference type="PANTHER" id="PTHR31286">
    <property type="entry name" value="GLYCINE-RICH CELL WALL STRUCTURAL PROTEIN 1.8-LIKE"/>
    <property type="match status" value="1"/>
</dbReference>
<evidence type="ECO:0000256" key="1">
    <source>
        <dbReference type="PROSITE-ProRule" id="PRU00047"/>
    </source>
</evidence>
<accession>A0AAV2EAF9</accession>
<dbReference type="InterPro" id="IPR025836">
    <property type="entry name" value="Zn_knuckle_CX2CX4HX4C"/>
</dbReference>
<dbReference type="AlphaFoldDB" id="A0AAV2EAF9"/>
<keyword evidence="5" id="KW-1185">Reference proteome</keyword>
<evidence type="ECO:0000259" key="3">
    <source>
        <dbReference type="PROSITE" id="PS50158"/>
    </source>
</evidence>
<dbReference type="GO" id="GO:0003676">
    <property type="term" value="F:nucleic acid binding"/>
    <property type="evidence" value="ECO:0007669"/>
    <property type="project" value="InterPro"/>
</dbReference>
<dbReference type="GO" id="GO:0008270">
    <property type="term" value="F:zinc ion binding"/>
    <property type="evidence" value="ECO:0007669"/>
    <property type="project" value="UniProtKB-KW"/>
</dbReference>
<feature type="domain" description="CCHC-type" evidence="3">
    <location>
        <begin position="80"/>
        <end position="95"/>
    </location>
</feature>
<name>A0AAV2EAF9_9ROSI</name>
<dbReference type="InterPro" id="IPR040256">
    <property type="entry name" value="At4g02000-like"/>
</dbReference>
<feature type="compositionally biased region" description="Basic and acidic residues" evidence="2">
    <location>
        <begin position="114"/>
        <end position="124"/>
    </location>
</feature>
<evidence type="ECO:0000256" key="2">
    <source>
        <dbReference type="SAM" id="MobiDB-lite"/>
    </source>
</evidence>
<organism evidence="4 5">
    <name type="scientific">Linum trigynum</name>
    <dbReference type="NCBI Taxonomy" id="586398"/>
    <lineage>
        <taxon>Eukaryota</taxon>
        <taxon>Viridiplantae</taxon>
        <taxon>Streptophyta</taxon>
        <taxon>Embryophyta</taxon>
        <taxon>Tracheophyta</taxon>
        <taxon>Spermatophyta</taxon>
        <taxon>Magnoliopsida</taxon>
        <taxon>eudicotyledons</taxon>
        <taxon>Gunneridae</taxon>
        <taxon>Pentapetalae</taxon>
        <taxon>rosids</taxon>
        <taxon>fabids</taxon>
        <taxon>Malpighiales</taxon>
        <taxon>Linaceae</taxon>
        <taxon>Linum</taxon>
    </lineage>
</organism>
<reference evidence="4 5" key="1">
    <citation type="submission" date="2024-04" db="EMBL/GenBank/DDBJ databases">
        <authorList>
            <person name="Fracassetti M."/>
        </authorList>
    </citation>
    <scope>NUCLEOTIDE SEQUENCE [LARGE SCALE GENOMIC DNA]</scope>
</reference>
<protein>
    <recommendedName>
        <fullName evidence="3">CCHC-type domain-containing protein</fullName>
    </recommendedName>
</protein>
<feature type="compositionally biased region" description="Basic and acidic residues" evidence="2">
    <location>
        <begin position="160"/>
        <end position="177"/>
    </location>
</feature>
<dbReference type="Proteomes" id="UP001497516">
    <property type="component" value="Chromosome 4"/>
</dbReference>
<feature type="region of interest" description="Disordered" evidence="2">
    <location>
        <begin position="392"/>
        <end position="422"/>
    </location>
</feature>
<proteinExistence type="predicted"/>
<dbReference type="Pfam" id="PF14392">
    <property type="entry name" value="zf-CCHC_4"/>
    <property type="match status" value="1"/>
</dbReference>
<feature type="compositionally biased region" description="Basic and acidic residues" evidence="2">
    <location>
        <begin position="249"/>
        <end position="260"/>
    </location>
</feature>
<keyword evidence="1" id="KW-0862">Zinc</keyword>
<evidence type="ECO:0000313" key="5">
    <source>
        <dbReference type="Proteomes" id="UP001497516"/>
    </source>
</evidence>
<sequence>MVVWVQLPAYPIHLYHQEILFSLGNMIGRAIKLDFHTQHQQRVKFARMAVELDLSKPLVTRIRLDGKWQYIEYENLPKVCFECGRIGHATTACPSLCEPMLSIVAGADTLSPEKGSEESSEEKAGFGPWMQVTRRSRRGNRPQEKGKSDGNQGELISGGKMEKGKVEKGKSESKYEEGASGSKGGNKDSQDQRLDIHKQSKSDKGKASGGSPPKGKEKVGKTSAEIGIGGRGVLGPIPPKQKALSVRPNRPELEQERKQELGPVGSDKAGGPKPNKTNMNLQIGPGPSNSGPPPTQIITGPNSTSIQIVSVQSLESQQAGEQREGAPSAVQRIKNQRAHKKKKDKSPRKNPVMITTKALQVWTPVKDKKSKARARLASLTLQEIEAWTEAAKAGTTEINPPKALETENRVELEPASEAAVSP</sequence>